<keyword evidence="4" id="KW-1185">Reference proteome</keyword>
<dbReference type="Pfam" id="PF26639">
    <property type="entry name" value="Het-6_barrel"/>
    <property type="match status" value="1"/>
</dbReference>
<accession>A0A1L7XQS7</accession>
<evidence type="ECO:0000259" key="2">
    <source>
        <dbReference type="Pfam" id="PF06985"/>
    </source>
</evidence>
<organism evidence="3 4">
    <name type="scientific">Phialocephala subalpina</name>
    <dbReference type="NCBI Taxonomy" id="576137"/>
    <lineage>
        <taxon>Eukaryota</taxon>
        <taxon>Fungi</taxon>
        <taxon>Dikarya</taxon>
        <taxon>Ascomycota</taxon>
        <taxon>Pezizomycotina</taxon>
        <taxon>Leotiomycetes</taxon>
        <taxon>Helotiales</taxon>
        <taxon>Mollisiaceae</taxon>
        <taxon>Phialocephala</taxon>
        <taxon>Phialocephala fortinii species complex</taxon>
    </lineage>
</organism>
<dbReference type="PANTHER" id="PTHR24148">
    <property type="entry name" value="ANKYRIN REPEAT DOMAIN-CONTAINING PROTEIN 39 HOMOLOG-RELATED"/>
    <property type="match status" value="1"/>
</dbReference>
<dbReference type="STRING" id="576137.A0A1L7XQS7"/>
<evidence type="ECO:0000313" key="3">
    <source>
        <dbReference type="EMBL" id="CZR67359.1"/>
    </source>
</evidence>
<dbReference type="Pfam" id="PF06985">
    <property type="entry name" value="HET"/>
    <property type="match status" value="1"/>
</dbReference>
<dbReference type="OrthoDB" id="1262810at2759"/>
<sequence>MLARSKTRTTSPFCTHAALRNSGIESIAAAFTHQGISVKGLVLGIRQISYYIIQKLMSKLLQTYLGQVYEPERDWTSVFRNRSGYKSFDSPSEVAAFTLREPDVRNKMTEFLTTYGQSETPNWKDSLQKNLPVYHLELLVNMGSKASSFVIDSSQINRMRQFRTQGINNPYSDTAVLVRVSDIYSDDLSSISLFVDPWRLFDSNEITFEKYWLLKDSLQKNGSGSESKRRKLHIPSISWADSEHILLLYLIPGAQSDGLQGVIFHIPYESSGTYRALSYIWGTDQRTQELLAPDGILRITASLHKALRRLRGKSNAILLWIDAICINQEDNAEKGQQIRLLPKIFQMASSTRTLDKTESEHGIKLENGTDTGESTKIIQEVIAALVVKIVCGKWIVDWDDLHLVTEIIEREAQLFDDDSSQLRRSWEPFLSLAAQREWEARQYRWTLIMLLENFRYAESTLDRDHFFALLGLASDGSETIFEPDYDSPLEAIALRFARTFVRQGRGMQLLYRADLNHQSHRFPSWIPDWTEKIPSGLDLRSSYKSFRLYIDKGNQKGKAVEESGCKGRNKTHATTPMGLDSSVGPDSLQKESMSYVSALQDTLSGWRFVTTKKGYVGVVPNMTQINDTVAIFKGGRVPFILERSVERSGAFRLVGECYIHGIMNGEGLSLQGVNESEFRIH</sequence>
<evidence type="ECO:0000313" key="4">
    <source>
        <dbReference type="Proteomes" id="UP000184330"/>
    </source>
</evidence>
<feature type="region of interest" description="Disordered" evidence="1">
    <location>
        <begin position="559"/>
        <end position="583"/>
    </location>
</feature>
<dbReference type="PANTHER" id="PTHR24148:SF64">
    <property type="entry name" value="HETEROKARYON INCOMPATIBILITY DOMAIN-CONTAINING PROTEIN"/>
    <property type="match status" value="1"/>
</dbReference>
<proteinExistence type="predicted"/>
<reference evidence="3 4" key="1">
    <citation type="submission" date="2016-03" db="EMBL/GenBank/DDBJ databases">
        <authorList>
            <person name="Ploux O."/>
        </authorList>
    </citation>
    <scope>NUCLEOTIDE SEQUENCE [LARGE SCALE GENOMIC DNA]</scope>
    <source>
        <strain evidence="3 4">UAMH 11012</strain>
    </source>
</reference>
<dbReference type="InterPro" id="IPR052895">
    <property type="entry name" value="HetReg/Transcr_Mod"/>
</dbReference>
<gene>
    <name evidence="3" type="ORF">PAC_17258</name>
</gene>
<dbReference type="AlphaFoldDB" id="A0A1L7XQS7"/>
<feature type="domain" description="Heterokaryon incompatibility" evidence="2">
    <location>
        <begin position="274"/>
        <end position="362"/>
    </location>
</feature>
<dbReference type="EMBL" id="FJOG01000043">
    <property type="protein sequence ID" value="CZR67359.1"/>
    <property type="molecule type" value="Genomic_DNA"/>
</dbReference>
<evidence type="ECO:0000256" key="1">
    <source>
        <dbReference type="SAM" id="MobiDB-lite"/>
    </source>
</evidence>
<protein>
    <recommendedName>
        <fullName evidence="2">Heterokaryon incompatibility domain-containing protein</fullName>
    </recommendedName>
</protein>
<dbReference type="Proteomes" id="UP000184330">
    <property type="component" value="Unassembled WGS sequence"/>
</dbReference>
<dbReference type="InterPro" id="IPR010730">
    <property type="entry name" value="HET"/>
</dbReference>
<name>A0A1L7XQS7_9HELO</name>